<name>A0ABR6ZR85_9BURK</name>
<gene>
    <name evidence="2" type="ORF">H8L32_12985</name>
</gene>
<feature type="region of interest" description="Disordered" evidence="1">
    <location>
        <begin position="25"/>
        <end position="45"/>
    </location>
</feature>
<evidence type="ECO:0000313" key="2">
    <source>
        <dbReference type="EMBL" id="MBC3918400.1"/>
    </source>
</evidence>
<sequence length="75" mass="8769">MHDQTFASRNYDRYTGQQFKYWGTRTRKKQGMPERRGIQKTGYSGLNMTDPAPRVGLSWKICLSETIIKLKNITL</sequence>
<protein>
    <submittedName>
        <fullName evidence="2">Uncharacterized protein</fullName>
    </submittedName>
</protein>
<proteinExistence type="predicted"/>
<reference evidence="2 3" key="1">
    <citation type="submission" date="2020-08" db="EMBL/GenBank/DDBJ databases">
        <title>Novel species isolated from subtropical streams in China.</title>
        <authorList>
            <person name="Lu H."/>
        </authorList>
    </citation>
    <scope>NUCLEOTIDE SEQUENCE [LARGE SCALE GENOMIC DNA]</scope>
    <source>
        <strain evidence="2 3">CY18W</strain>
    </source>
</reference>
<dbReference type="EMBL" id="JACOGF010000006">
    <property type="protein sequence ID" value="MBC3918400.1"/>
    <property type="molecule type" value="Genomic_DNA"/>
</dbReference>
<keyword evidence="3" id="KW-1185">Reference proteome</keyword>
<evidence type="ECO:0000313" key="3">
    <source>
        <dbReference type="Proteomes" id="UP000650424"/>
    </source>
</evidence>
<accession>A0ABR6ZR85</accession>
<comment type="caution">
    <text evidence="2">The sequence shown here is derived from an EMBL/GenBank/DDBJ whole genome shotgun (WGS) entry which is preliminary data.</text>
</comment>
<dbReference type="RefSeq" id="WP_186947673.1">
    <property type="nucleotide sequence ID" value="NZ_JACOGF010000006.1"/>
</dbReference>
<evidence type="ECO:0000256" key="1">
    <source>
        <dbReference type="SAM" id="MobiDB-lite"/>
    </source>
</evidence>
<dbReference type="Proteomes" id="UP000650424">
    <property type="component" value="Unassembled WGS sequence"/>
</dbReference>
<organism evidence="2 3">
    <name type="scientific">Undibacterium hunanense</name>
    <dbReference type="NCBI Taxonomy" id="2762292"/>
    <lineage>
        <taxon>Bacteria</taxon>
        <taxon>Pseudomonadati</taxon>
        <taxon>Pseudomonadota</taxon>
        <taxon>Betaproteobacteria</taxon>
        <taxon>Burkholderiales</taxon>
        <taxon>Oxalobacteraceae</taxon>
        <taxon>Undibacterium</taxon>
    </lineage>
</organism>